<protein>
    <recommendedName>
        <fullName evidence="3 6">Flagellar basal body rod protein FlgB</fullName>
    </recommendedName>
</protein>
<proteinExistence type="inferred from homology"/>
<evidence type="ECO:0000256" key="6">
    <source>
        <dbReference type="PIRNR" id="PIRNR002889"/>
    </source>
</evidence>
<dbReference type="NCBIfam" id="TIGR01396">
    <property type="entry name" value="FlgB"/>
    <property type="match status" value="1"/>
</dbReference>
<evidence type="ECO:0000256" key="1">
    <source>
        <dbReference type="ARBA" id="ARBA00004117"/>
    </source>
</evidence>
<dbReference type="OrthoDB" id="9788334at2"/>
<evidence type="ECO:0000256" key="3">
    <source>
        <dbReference type="ARBA" id="ARBA00014376"/>
    </source>
</evidence>
<comment type="similarity">
    <text evidence="2 6">Belongs to the flagella basal body rod proteins family.</text>
</comment>
<comment type="subunit">
    <text evidence="6">The basal body constitutes a major portion of the flagellar organelle and consists of a number of rings mounted on a central rod.</text>
</comment>
<dbReference type="STRING" id="299262.BWR18_17525"/>
<dbReference type="Proteomes" id="UP000186336">
    <property type="component" value="Chromosome"/>
</dbReference>
<organism evidence="8 9">
    <name type="scientific">Tateyamaria omphalii</name>
    <dbReference type="NCBI Taxonomy" id="299262"/>
    <lineage>
        <taxon>Bacteria</taxon>
        <taxon>Pseudomonadati</taxon>
        <taxon>Pseudomonadota</taxon>
        <taxon>Alphaproteobacteria</taxon>
        <taxon>Rhodobacterales</taxon>
        <taxon>Roseobacteraceae</taxon>
        <taxon>Tateyamaria</taxon>
    </lineage>
</organism>
<evidence type="ECO:0000313" key="9">
    <source>
        <dbReference type="Proteomes" id="UP000186336"/>
    </source>
</evidence>
<evidence type="ECO:0000256" key="2">
    <source>
        <dbReference type="ARBA" id="ARBA00009677"/>
    </source>
</evidence>
<dbReference type="PIRSF" id="PIRSF002889">
    <property type="entry name" value="Rod_FlgB"/>
    <property type="match status" value="1"/>
</dbReference>
<evidence type="ECO:0000256" key="5">
    <source>
        <dbReference type="ARBA" id="ARBA00024934"/>
    </source>
</evidence>
<dbReference type="AlphaFoldDB" id="A0A1P8MYW1"/>
<dbReference type="Pfam" id="PF00460">
    <property type="entry name" value="Flg_bb_rod"/>
    <property type="match status" value="1"/>
</dbReference>
<accession>A0A1P8MYW1</accession>
<dbReference type="InterPro" id="IPR006300">
    <property type="entry name" value="FlgB"/>
</dbReference>
<evidence type="ECO:0000259" key="7">
    <source>
        <dbReference type="Pfam" id="PF00460"/>
    </source>
</evidence>
<reference evidence="8 9" key="1">
    <citation type="submission" date="2017-01" db="EMBL/GenBank/DDBJ databases">
        <title>Complete genome of Tateyamaria omphalii DOK1-4 isolated from seawater in Dokdo.</title>
        <authorList>
            <person name="Kim J.H."/>
            <person name="Chi W.-J."/>
        </authorList>
    </citation>
    <scope>NUCLEOTIDE SEQUENCE [LARGE SCALE GENOMIC DNA]</scope>
    <source>
        <strain evidence="8 9">DOK1-4</strain>
    </source>
</reference>
<dbReference type="EMBL" id="CP019312">
    <property type="protein sequence ID" value="APX13280.1"/>
    <property type="molecule type" value="Genomic_DNA"/>
</dbReference>
<keyword evidence="8" id="KW-0966">Cell projection</keyword>
<keyword evidence="4 6" id="KW-0975">Bacterial flagellum</keyword>
<dbReference type="KEGG" id="tom:BWR18_17525"/>
<dbReference type="RefSeq" id="WP_076629714.1">
    <property type="nucleotide sequence ID" value="NZ_CP019312.1"/>
</dbReference>
<evidence type="ECO:0000256" key="4">
    <source>
        <dbReference type="ARBA" id="ARBA00023143"/>
    </source>
</evidence>
<dbReference type="InterPro" id="IPR001444">
    <property type="entry name" value="Flag_bb_rod_N"/>
</dbReference>
<keyword evidence="8" id="KW-0282">Flagellum</keyword>
<gene>
    <name evidence="8" type="ORF">BWR18_17525</name>
</gene>
<keyword evidence="8" id="KW-0969">Cilium</keyword>
<dbReference type="NCBIfam" id="NF009270">
    <property type="entry name" value="PRK12627.1"/>
    <property type="match status" value="1"/>
</dbReference>
<dbReference type="GO" id="GO:0030694">
    <property type="term" value="C:bacterial-type flagellum basal body, rod"/>
    <property type="evidence" value="ECO:0007669"/>
    <property type="project" value="InterPro"/>
</dbReference>
<sequence>MFQNLAIFETAYAMAVHAGQKQAVISQNIANADTPGYVARDIPDFADVYAPASSNAASQRATRSAHMHGSATNDVRAMVQEDQSFAAPDGNSVSIETEMLRATDAKRQHDRSLAIYKSSLTILRASLGRQ</sequence>
<dbReference type="GO" id="GO:0071973">
    <property type="term" value="P:bacterial-type flagellum-dependent cell motility"/>
    <property type="evidence" value="ECO:0007669"/>
    <property type="project" value="InterPro"/>
</dbReference>
<name>A0A1P8MYW1_9RHOB</name>
<comment type="subcellular location">
    <subcellularLocation>
        <location evidence="1 6">Bacterial flagellum basal body</location>
    </subcellularLocation>
</comment>
<evidence type="ECO:0000313" key="8">
    <source>
        <dbReference type="EMBL" id="APX13280.1"/>
    </source>
</evidence>
<feature type="domain" description="Flagellar basal body rod protein N-terminal" evidence="7">
    <location>
        <begin position="20"/>
        <end position="37"/>
    </location>
</feature>
<keyword evidence="9" id="KW-1185">Reference proteome</keyword>
<comment type="function">
    <text evidence="5 6">Structural component of flagellum, the bacterial motility apparatus. Part of the rod structure of flagellar basal body.</text>
</comment>